<accession>A0A2N5Y7F1</accession>
<organism evidence="1 2">
    <name type="scientific">Kineobactrum sediminis</name>
    <dbReference type="NCBI Taxonomy" id="1905677"/>
    <lineage>
        <taxon>Bacteria</taxon>
        <taxon>Pseudomonadati</taxon>
        <taxon>Pseudomonadota</taxon>
        <taxon>Gammaproteobacteria</taxon>
        <taxon>Cellvibrionales</taxon>
        <taxon>Halieaceae</taxon>
        <taxon>Kineobactrum</taxon>
    </lineage>
</organism>
<sequence length="272" mass="30181">MTSADVQAPIQYLRPGADRPIYFASQGGADAALRIGAHFDVAQVDIADARRLSPPANLEQQGFCLVDHATAISDFYHLEPVRDQYEAEIIALVLAASGAEAAMVFDHTLRSDSRTVRGQHTSREPASVVHNDYTDASAGKRLRDLLPADEAARRLRSRFAIINVWRSINGPVFNSPLALCDFSSADPDDFVASERRAQDRVGELQLVLENPEHRWYYFPEQQFEEALLFKTFDSATDGRARRVAHTAFANPLAPVAAPPRESIESRLLVFFS</sequence>
<evidence type="ECO:0000313" key="1">
    <source>
        <dbReference type="EMBL" id="PLW84321.1"/>
    </source>
</evidence>
<dbReference type="GO" id="GO:0032259">
    <property type="term" value="P:methylation"/>
    <property type="evidence" value="ECO:0007669"/>
    <property type="project" value="UniProtKB-KW"/>
</dbReference>
<keyword evidence="2" id="KW-1185">Reference proteome</keyword>
<dbReference type="AlphaFoldDB" id="A0A2N5Y7F1"/>
<dbReference type="GO" id="GO:0016491">
    <property type="term" value="F:oxidoreductase activity"/>
    <property type="evidence" value="ECO:0007669"/>
    <property type="project" value="InterPro"/>
</dbReference>
<dbReference type="Proteomes" id="UP000234845">
    <property type="component" value="Unassembled WGS sequence"/>
</dbReference>
<protein>
    <submittedName>
        <fullName evidence="1">Methyltransferase</fullName>
    </submittedName>
</protein>
<dbReference type="PANTHER" id="PTHR34598">
    <property type="entry name" value="BLL6449 PROTEIN"/>
    <property type="match status" value="1"/>
</dbReference>
<reference evidence="2" key="1">
    <citation type="submission" date="2017-11" db="EMBL/GenBank/DDBJ databases">
        <title>The draft genome sequence of Chromatocurvus sp. F02.</title>
        <authorList>
            <person name="Du Z.-J."/>
            <person name="Chang Y.-Q."/>
        </authorList>
    </citation>
    <scope>NUCLEOTIDE SEQUENCE [LARGE SCALE GENOMIC DNA]</scope>
    <source>
        <strain evidence="2">F02</strain>
    </source>
</reference>
<dbReference type="GO" id="GO:0008168">
    <property type="term" value="F:methyltransferase activity"/>
    <property type="evidence" value="ECO:0007669"/>
    <property type="project" value="UniProtKB-KW"/>
</dbReference>
<comment type="caution">
    <text evidence="1">The sequence shown here is derived from an EMBL/GenBank/DDBJ whole genome shotgun (WGS) entry which is preliminary data.</text>
</comment>
<proteinExistence type="predicted"/>
<gene>
    <name evidence="1" type="ORF">CWI75_02990</name>
</gene>
<dbReference type="InterPro" id="IPR044053">
    <property type="entry name" value="AsaB-like"/>
</dbReference>
<dbReference type="OrthoDB" id="7052511at2"/>
<evidence type="ECO:0000313" key="2">
    <source>
        <dbReference type="Proteomes" id="UP000234845"/>
    </source>
</evidence>
<keyword evidence="1" id="KW-0808">Transferase</keyword>
<keyword evidence="1" id="KW-0489">Methyltransferase</keyword>
<name>A0A2N5Y7F1_9GAMM</name>
<dbReference type="EMBL" id="PKLZ01000001">
    <property type="protein sequence ID" value="PLW84321.1"/>
    <property type="molecule type" value="Genomic_DNA"/>
</dbReference>
<dbReference type="RefSeq" id="WP_101519957.1">
    <property type="nucleotide sequence ID" value="NZ_PKLZ01000001.1"/>
</dbReference>
<dbReference type="PANTHER" id="PTHR34598:SF3">
    <property type="entry name" value="OXIDOREDUCTASE AN1597"/>
    <property type="match status" value="1"/>
</dbReference>
<dbReference type="NCBIfam" id="NF041278">
    <property type="entry name" value="CmcJ_NvfI_EfuI"/>
    <property type="match status" value="1"/>
</dbReference>